<sequence length="33" mass="3769">MCQYLCLKSVELGVVIVMIYCLKVDALTVRLHN</sequence>
<dbReference type="KEGG" id="sac:SACOL0642"/>
<organism evidence="1 2">
    <name type="scientific">Staphylococcus aureus (strain COL)</name>
    <dbReference type="NCBI Taxonomy" id="93062"/>
    <lineage>
        <taxon>Bacteria</taxon>
        <taxon>Bacillati</taxon>
        <taxon>Bacillota</taxon>
        <taxon>Bacilli</taxon>
        <taxon>Bacillales</taxon>
        <taxon>Staphylococcaceae</taxon>
        <taxon>Staphylococcus</taxon>
    </lineage>
</organism>
<protein>
    <submittedName>
        <fullName evidence="1">Uncharacterized protein</fullName>
    </submittedName>
</protein>
<dbReference type="AlphaFoldDB" id="A0A0H2WVD9"/>
<evidence type="ECO:0000313" key="1">
    <source>
        <dbReference type="EMBL" id="AAW36333.1"/>
    </source>
</evidence>
<gene>
    <name evidence="1" type="ordered locus">SACOL0642</name>
</gene>
<proteinExistence type="predicted"/>
<reference evidence="1 2" key="1">
    <citation type="journal article" date="2005" name="J. Bacteriol.">
        <title>Insights on evolution of virulence and resistance from the complete genome analysis of an early methicillin-resistant Staphylococcus aureus strain and a biofilm-producing methicillin-resistant Staphylococcus epidermidis strain.</title>
        <authorList>
            <person name="Gill S.R."/>
            <person name="Fouts D.E."/>
            <person name="Archer G.L."/>
            <person name="Mongodin E.F."/>
            <person name="Deboy R.T."/>
            <person name="Ravel J."/>
            <person name="Paulsen I.T."/>
            <person name="Kolonay J.F."/>
            <person name="Brinkac L."/>
            <person name="Beanan M."/>
            <person name="Dodson R.J."/>
            <person name="Daugherty S.C."/>
            <person name="Madupu R."/>
            <person name="Angiuoli S.V."/>
            <person name="Durkin A.S."/>
            <person name="Haft D.H."/>
            <person name="Vamathevan J."/>
            <person name="Khouri H."/>
            <person name="Utterback T."/>
            <person name="Lee C."/>
            <person name="Dimitrov G."/>
            <person name="Jiang L."/>
            <person name="Qin H."/>
            <person name="Weidman J."/>
            <person name="Tran K."/>
            <person name="Kang K."/>
            <person name="Hance I.R."/>
            <person name="Nelson K.E."/>
            <person name="Fraser C.M."/>
        </authorList>
    </citation>
    <scope>NUCLEOTIDE SEQUENCE [LARGE SCALE GENOMIC DNA]</scope>
    <source>
        <strain evidence="1 2">COL</strain>
    </source>
</reference>
<name>A0A0H2WVD9_STAAC</name>
<accession>A0A0H2WVD9</accession>
<dbReference type="Proteomes" id="UP000000530">
    <property type="component" value="Chromosome"/>
</dbReference>
<dbReference type="EMBL" id="CP000046">
    <property type="protein sequence ID" value="AAW36333.1"/>
    <property type="molecule type" value="Genomic_DNA"/>
</dbReference>
<dbReference type="HOGENOM" id="CLU_3383880_0_0_9"/>
<evidence type="ECO:0000313" key="2">
    <source>
        <dbReference type="Proteomes" id="UP000000530"/>
    </source>
</evidence>
<dbReference type="RefSeq" id="WP_001788276.1">
    <property type="nucleotide sequence ID" value="NC_002951.2"/>
</dbReference>